<geneLocation type="plasmid" evidence="1 2">
    <name>pA</name>
</geneLocation>
<dbReference type="Proteomes" id="UP000008817">
    <property type="component" value="Plasmid pA"/>
</dbReference>
<evidence type="ECO:0000313" key="1">
    <source>
        <dbReference type="EMBL" id="ACE93490.1"/>
    </source>
</evidence>
<gene>
    <name evidence="1" type="ordered locus">RHECIAT_PA0000145</name>
</gene>
<accession>B3Q1D4</accession>
<reference evidence="1 2" key="1">
    <citation type="submission" date="2008-04" db="EMBL/GenBank/DDBJ databases">
        <title>Genome diversity and DNA divergence of Rhizobium etli.</title>
        <authorList>
            <person name="Gonzalez V."/>
            <person name="Acosta J.L."/>
            <person name="Santamaria R.I."/>
            <person name="Bustos P."/>
            <person name="Hernandez-Gonzalez I.L."/>
            <person name="Fernandez J.L."/>
            <person name="Diaz R."/>
            <person name="Flores M."/>
            <person name="Mora J."/>
            <person name="Palacios R."/>
            <person name="Davila G."/>
        </authorList>
    </citation>
    <scope>NUCLEOTIDE SEQUENCE [LARGE SCALE GENOMIC DNA]</scope>
    <source>
        <strain evidence="1 2">CIAT 652</strain>
        <plasmid evidence="2">Plasmid pA</plasmid>
    </source>
</reference>
<keyword evidence="1" id="KW-0614">Plasmid</keyword>
<dbReference type="EMBL" id="CP001075">
    <property type="protein sequence ID" value="ACE93490.1"/>
    <property type="molecule type" value="Genomic_DNA"/>
</dbReference>
<proteinExistence type="predicted"/>
<dbReference type="KEGG" id="rec:RHECIAT_PA0000145"/>
<name>B3Q1D4_RHIE6</name>
<organism evidence="1 2">
    <name type="scientific">Rhizobium etli (strain CIAT 652)</name>
    <dbReference type="NCBI Taxonomy" id="491916"/>
    <lineage>
        <taxon>Bacteria</taxon>
        <taxon>Pseudomonadati</taxon>
        <taxon>Pseudomonadota</taxon>
        <taxon>Alphaproteobacteria</taxon>
        <taxon>Hyphomicrobiales</taxon>
        <taxon>Rhizobiaceae</taxon>
        <taxon>Rhizobium/Agrobacterium group</taxon>
        <taxon>Rhizobium</taxon>
    </lineage>
</organism>
<dbReference type="HOGENOM" id="CLU_2685231_0_0_5"/>
<sequence length="74" mass="8226">MLRENIVTAGDLGDARAAPLDLLQNPKLVSVVRVFSLVSRSCHWPRGNKRRRSWKNAVASGQSLYPDLLEPALD</sequence>
<dbReference type="AlphaFoldDB" id="B3Q1D4"/>
<protein>
    <submittedName>
        <fullName evidence="1">Uncharacterized protein</fullName>
    </submittedName>
</protein>
<evidence type="ECO:0000313" key="2">
    <source>
        <dbReference type="Proteomes" id="UP000008817"/>
    </source>
</evidence>